<feature type="region of interest" description="Disordered" evidence="2">
    <location>
        <begin position="1"/>
        <end position="41"/>
    </location>
</feature>
<evidence type="ECO:0000313" key="3">
    <source>
        <dbReference type="EMBL" id="PVI03490.1"/>
    </source>
</evidence>
<evidence type="ECO:0000313" key="4">
    <source>
        <dbReference type="Proteomes" id="UP000244855"/>
    </source>
</evidence>
<name>A0A2V1E2T4_9PLEO</name>
<feature type="compositionally biased region" description="Polar residues" evidence="2">
    <location>
        <begin position="181"/>
        <end position="203"/>
    </location>
</feature>
<evidence type="ECO:0000256" key="2">
    <source>
        <dbReference type="SAM" id="MobiDB-lite"/>
    </source>
</evidence>
<proteinExistence type="predicted"/>
<gene>
    <name evidence="3" type="ORF">DM02DRAFT_697262</name>
</gene>
<evidence type="ECO:0000256" key="1">
    <source>
        <dbReference type="SAM" id="Coils"/>
    </source>
</evidence>
<sequence>MSPKTQDPVDHPTPSRIPRPSPKALPVPVVLPRPQRSPDNLSWKRDLYANILPEAINDTDSKKDAYIASLEQVSKSHQAVISKGVRDILDLKNREKHLMEEVQQLKEQLEKSKEAKKTDTFLDSMVNRQRDTERELKALKERETKYQQRIKQLENEKRQIKQDKENSEAQLSSRVKELESQLASETRSSTLKMHSTTNGSESATPLRRTNAVARRIEKFENHVKENPKSNSDLLLRARCRQFEHELKVKTERETQLLERIAELENEGKRVKTREANFLTRIQELESAVLKTNREFSIAKKLAEDHKKCKKAPPCAAAVPIVIHITANINTHDPNSRGLFRRLHSTLSASSNRSEWRGELGKLEFQGPQDAIAEIMKEIQDHDEMVVKMRATHKELQSRWNLAWDELQKLKAEKMKIKEENNALRTQLDINAAVMEGLSRRRE</sequence>
<feature type="compositionally biased region" description="Basic and acidic residues" evidence="2">
    <location>
        <begin position="157"/>
        <end position="167"/>
    </location>
</feature>
<reference evidence="3 4" key="1">
    <citation type="journal article" date="2018" name="Sci. Rep.">
        <title>Comparative genomics provides insights into the lifestyle and reveals functional heterogeneity of dark septate endophytic fungi.</title>
        <authorList>
            <person name="Knapp D.G."/>
            <person name="Nemeth J.B."/>
            <person name="Barry K."/>
            <person name="Hainaut M."/>
            <person name="Henrissat B."/>
            <person name="Johnson J."/>
            <person name="Kuo A."/>
            <person name="Lim J.H.P."/>
            <person name="Lipzen A."/>
            <person name="Nolan M."/>
            <person name="Ohm R.A."/>
            <person name="Tamas L."/>
            <person name="Grigoriev I.V."/>
            <person name="Spatafora J.W."/>
            <person name="Nagy L.G."/>
            <person name="Kovacs G.M."/>
        </authorList>
    </citation>
    <scope>NUCLEOTIDE SEQUENCE [LARGE SCALE GENOMIC DNA]</scope>
    <source>
        <strain evidence="3 4">DSE2036</strain>
    </source>
</reference>
<organism evidence="3 4">
    <name type="scientific">Periconia macrospinosa</name>
    <dbReference type="NCBI Taxonomy" id="97972"/>
    <lineage>
        <taxon>Eukaryota</taxon>
        <taxon>Fungi</taxon>
        <taxon>Dikarya</taxon>
        <taxon>Ascomycota</taxon>
        <taxon>Pezizomycotina</taxon>
        <taxon>Dothideomycetes</taxon>
        <taxon>Pleosporomycetidae</taxon>
        <taxon>Pleosporales</taxon>
        <taxon>Massarineae</taxon>
        <taxon>Periconiaceae</taxon>
        <taxon>Periconia</taxon>
    </lineage>
</organism>
<feature type="coiled-coil region" evidence="1">
    <location>
        <begin position="246"/>
        <end position="273"/>
    </location>
</feature>
<feature type="compositionally biased region" description="Pro residues" evidence="2">
    <location>
        <begin position="15"/>
        <end position="31"/>
    </location>
</feature>
<feature type="region of interest" description="Disordered" evidence="2">
    <location>
        <begin position="157"/>
        <end position="208"/>
    </location>
</feature>
<dbReference type="Proteomes" id="UP000244855">
    <property type="component" value="Unassembled WGS sequence"/>
</dbReference>
<keyword evidence="1" id="KW-0175">Coiled coil</keyword>
<dbReference type="EMBL" id="KZ805330">
    <property type="protein sequence ID" value="PVI03490.1"/>
    <property type="molecule type" value="Genomic_DNA"/>
</dbReference>
<accession>A0A2V1E2T4</accession>
<dbReference type="AlphaFoldDB" id="A0A2V1E2T4"/>
<protein>
    <submittedName>
        <fullName evidence="3">Uncharacterized protein</fullName>
    </submittedName>
</protein>
<keyword evidence="4" id="KW-1185">Reference proteome</keyword>